<evidence type="ECO:0000313" key="1">
    <source>
        <dbReference type="EMBL" id="NBG88475.1"/>
    </source>
</evidence>
<sequence>MLIKFIVLVMLFSLSILSVLTGCDSLQPEIRWETYENQFIQMEYPASWSYEEVEAQGLIAVKFEEEGKDFVFEMSISGIENWLEEEEKLEMMQALAIEQSEEEGFEITKNKEIEIDSYPGIKIVDHKEDRGTRKTVATVFSYHQLAINFAGTTEAYDEQEDIVEEMIESIEVIVN</sequence>
<reference evidence="1 2" key="1">
    <citation type="submission" date="2019-04" db="EMBL/GenBank/DDBJ databases">
        <title>Isachenkonia alkalipeptolytica gen. nov. sp. nov. a new anaerobic, alkiliphilic organothrophic bacterium capable to reduce synthesized ferrihydrite isolated from a soda lake.</title>
        <authorList>
            <person name="Toshchakov S.V."/>
            <person name="Zavarzina D.G."/>
            <person name="Zhilina T.N."/>
            <person name="Kostrikina N.A."/>
            <person name="Kublanov I.V."/>
        </authorList>
    </citation>
    <scope>NUCLEOTIDE SEQUENCE [LARGE SCALE GENOMIC DNA]</scope>
    <source>
        <strain evidence="1 2">Z-1701</strain>
    </source>
</reference>
<dbReference type="Gene3D" id="3.40.1000.10">
    <property type="entry name" value="Mog1/PsbP, alpha/beta/alpha sandwich"/>
    <property type="match status" value="1"/>
</dbReference>
<proteinExistence type="predicted"/>
<accession>A0AA43XM55</accession>
<organism evidence="1 2">
    <name type="scientific">Isachenkonia alkalipeptolytica</name>
    <dbReference type="NCBI Taxonomy" id="2565777"/>
    <lineage>
        <taxon>Bacteria</taxon>
        <taxon>Bacillati</taxon>
        <taxon>Bacillota</taxon>
        <taxon>Clostridia</taxon>
        <taxon>Eubacteriales</taxon>
        <taxon>Clostridiaceae</taxon>
        <taxon>Isachenkonia</taxon>
    </lineage>
</organism>
<gene>
    <name evidence="1" type="ORF">ISALK_08165</name>
</gene>
<dbReference type="PROSITE" id="PS51257">
    <property type="entry name" value="PROKAR_LIPOPROTEIN"/>
    <property type="match status" value="1"/>
</dbReference>
<dbReference type="Proteomes" id="UP000449710">
    <property type="component" value="Unassembled WGS sequence"/>
</dbReference>
<keyword evidence="2" id="KW-1185">Reference proteome</keyword>
<evidence type="ECO:0000313" key="2">
    <source>
        <dbReference type="Proteomes" id="UP000449710"/>
    </source>
</evidence>
<dbReference type="AlphaFoldDB" id="A0AA43XM55"/>
<comment type="caution">
    <text evidence="1">The sequence shown here is derived from an EMBL/GenBank/DDBJ whole genome shotgun (WGS) entry which is preliminary data.</text>
</comment>
<protein>
    <submittedName>
        <fullName evidence="1">Uncharacterized protein</fullName>
    </submittedName>
</protein>
<name>A0AA43XM55_9CLOT</name>
<dbReference type="RefSeq" id="WP_160721112.1">
    <property type="nucleotide sequence ID" value="NZ_SUMG01000008.1"/>
</dbReference>
<dbReference type="EMBL" id="SUMG01000008">
    <property type="protein sequence ID" value="NBG88475.1"/>
    <property type="molecule type" value="Genomic_DNA"/>
</dbReference>